<dbReference type="GO" id="GO:0005886">
    <property type="term" value="C:plasma membrane"/>
    <property type="evidence" value="ECO:0007669"/>
    <property type="project" value="UniProtKB-SubCell"/>
</dbReference>
<feature type="transmembrane region" description="Helical" evidence="6">
    <location>
        <begin position="263"/>
        <end position="288"/>
    </location>
</feature>
<dbReference type="InterPro" id="IPR013525">
    <property type="entry name" value="ABC2_TM"/>
</dbReference>
<evidence type="ECO:0000256" key="3">
    <source>
        <dbReference type="ARBA" id="ARBA00022692"/>
    </source>
</evidence>
<keyword evidence="5 6" id="KW-0472">Membrane</keyword>
<dbReference type="PANTHER" id="PTHR30294:SF48">
    <property type="entry name" value="LINEARMYCIN RESISTANCE PERMEASE PROTEIN LNRM"/>
    <property type="match status" value="1"/>
</dbReference>
<feature type="transmembrane region" description="Helical" evidence="6">
    <location>
        <begin position="295"/>
        <end position="314"/>
    </location>
</feature>
<protein>
    <submittedName>
        <fullName evidence="8">Streptolysin S export transmembrane permease (SagH)</fullName>
    </submittedName>
</protein>
<evidence type="ECO:0000256" key="1">
    <source>
        <dbReference type="ARBA" id="ARBA00004651"/>
    </source>
</evidence>
<comment type="subcellular location">
    <subcellularLocation>
        <location evidence="1">Cell membrane</location>
        <topology evidence="1">Multi-pass membrane protein</topology>
    </subcellularLocation>
</comment>
<dbReference type="RefSeq" id="WP_101807658.1">
    <property type="nucleotide sequence ID" value="NZ_NFEZ01000001.1"/>
</dbReference>
<name>A0A2N5NDN5_9BACL</name>
<dbReference type="GO" id="GO:0140359">
    <property type="term" value="F:ABC-type transporter activity"/>
    <property type="evidence" value="ECO:0007669"/>
    <property type="project" value="InterPro"/>
</dbReference>
<dbReference type="EMBL" id="NFEZ01000001">
    <property type="protein sequence ID" value="PLT48461.1"/>
    <property type="molecule type" value="Genomic_DNA"/>
</dbReference>
<dbReference type="Pfam" id="PF12698">
    <property type="entry name" value="ABC2_membrane_3"/>
    <property type="match status" value="1"/>
</dbReference>
<sequence length="377" mass="40108">MTPMLRIALKEIRTDFRDRKTFFLLLGFPLLLILILGTALSGSFDSESGAVLKPQVLVQDASGGDKPLAEAFAAFRRQAETNGVVFTDASGTADGTAEVEAGRYDSFVRLTPSGMEVHGSTRHPIESNIAQGMLQAFADRYNAAAAIGAQRPQALQTAFSASESAGGYVQERSIDENRKPGSMDYYALAMTVAVALWGALSSVRLVAGERAQGTAARLMAAPVRKSDIFAGKVLGNVVVNSVCILAVVLLSKWAFGAYWGDNLPLALALLLTVVLLATSLGLFFSYLLQGKSAGGVVMLFVQLAAFFGGAYFPVSTKAADASLLNLWSPVYWANSSLSRLVYEGQIAPALQTMALNLGLALLLLAASAWHMNKKEEL</sequence>
<evidence type="ECO:0000256" key="2">
    <source>
        <dbReference type="ARBA" id="ARBA00022475"/>
    </source>
</evidence>
<comment type="caution">
    <text evidence="8">The sequence shown here is derived from an EMBL/GenBank/DDBJ whole genome shotgun (WGS) entry which is preliminary data.</text>
</comment>
<organism evidence="8 9">
    <name type="scientific">Paenibacillus pasadenensis</name>
    <dbReference type="NCBI Taxonomy" id="217090"/>
    <lineage>
        <taxon>Bacteria</taxon>
        <taxon>Bacillati</taxon>
        <taxon>Bacillota</taxon>
        <taxon>Bacilli</taxon>
        <taxon>Bacillales</taxon>
        <taxon>Paenibacillaceae</taxon>
        <taxon>Paenibacillus</taxon>
    </lineage>
</organism>
<keyword evidence="2" id="KW-1003">Cell membrane</keyword>
<evidence type="ECO:0000313" key="9">
    <source>
        <dbReference type="Proteomes" id="UP000234789"/>
    </source>
</evidence>
<reference evidence="8 9" key="1">
    <citation type="submission" date="2017-05" db="EMBL/GenBank/DDBJ databases">
        <title>Functional genome analysis of Paenibacillus pasadenensis strain R16: insights on endophytic life style and antifungal activity.</title>
        <authorList>
            <person name="Passera A."/>
            <person name="Marcolungo L."/>
            <person name="Casati P."/>
            <person name="Brasca M."/>
            <person name="Quaglino F."/>
            <person name="Delledonne M."/>
        </authorList>
    </citation>
    <scope>NUCLEOTIDE SEQUENCE [LARGE SCALE GENOMIC DNA]</scope>
    <source>
        <strain evidence="8 9">R16</strain>
    </source>
</reference>
<feature type="transmembrane region" description="Helical" evidence="6">
    <location>
        <begin position="346"/>
        <end position="369"/>
    </location>
</feature>
<feature type="transmembrane region" description="Helical" evidence="6">
    <location>
        <begin position="185"/>
        <end position="207"/>
    </location>
</feature>
<keyword evidence="3 6" id="KW-0812">Transmembrane</keyword>
<keyword evidence="4 6" id="KW-1133">Transmembrane helix</keyword>
<gene>
    <name evidence="8" type="ORF">B8V81_0593</name>
</gene>
<dbReference type="PANTHER" id="PTHR30294">
    <property type="entry name" value="MEMBRANE COMPONENT OF ABC TRANSPORTER YHHJ-RELATED"/>
    <property type="match status" value="1"/>
</dbReference>
<proteinExistence type="predicted"/>
<dbReference type="AlphaFoldDB" id="A0A2N5NDN5"/>
<evidence type="ECO:0000313" key="8">
    <source>
        <dbReference type="EMBL" id="PLT48461.1"/>
    </source>
</evidence>
<keyword evidence="9" id="KW-1185">Reference proteome</keyword>
<evidence type="ECO:0000256" key="6">
    <source>
        <dbReference type="SAM" id="Phobius"/>
    </source>
</evidence>
<evidence type="ECO:0000256" key="5">
    <source>
        <dbReference type="ARBA" id="ARBA00023136"/>
    </source>
</evidence>
<accession>A0A2N5NDN5</accession>
<feature type="transmembrane region" description="Helical" evidence="6">
    <location>
        <begin position="228"/>
        <end position="251"/>
    </location>
</feature>
<dbReference type="InterPro" id="IPR051449">
    <property type="entry name" value="ABC-2_transporter_component"/>
</dbReference>
<evidence type="ECO:0000259" key="7">
    <source>
        <dbReference type="Pfam" id="PF12698"/>
    </source>
</evidence>
<evidence type="ECO:0000256" key="4">
    <source>
        <dbReference type="ARBA" id="ARBA00022989"/>
    </source>
</evidence>
<dbReference type="Proteomes" id="UP000234789">
    <property type="component" value="Unassembled WGS sequence"/>
</dbReference>
<feature type="domain" description="ABC-2 type transporter transmembrane" evidence="7">
    <location>
        <begin position="20"/>
        <end position="368"/>
    </location>
</feature>